<comment type="caution">
    <text evidence="1">The sequence shown here is derived from an EMBL/GenBank/DDBJ whole genome shotgun (WGS) entry which is preliminary data.</text>
</comment>
<organism evidence="1 2">
    <name type="scientific">Apiosordaria backusii</name>
    <dbReference type="NCBI Taxonomy" id="314023"/>
    <lineage>
        <taxon>Eukaryota</taxon>
        <taxon>Fungi</taxon>
        <taxon>Dikarya</taxon>
        <taxon>Ascomycota</taxon>
        <taxon>Pezizomycotina</taxon>
        <taxon>Sordariomycetes</taxon>
        <taxon>Sordariomycetidae</taxon>
        <taxon>Sordariales</taxon>
        <taxon>Lasiosphaeriaceae</taxon>
        <taxon>Apiosordaria</taxon>
    </lineage>
</organism>
<keyword evidence="2" id="KW-1185">Reference proteome</keyword>
<gene>
    <name evidence="1" type="ORF">B0T21DRAFT_121637</name>
</gene>
<evidence type="ECO:0000313" key="1">
    <source>
        <dbReference type="EMBL" id="KAK0741918.1"/>
    </source>
</evidence>
<sequence>MFGFSLLMSPFLSQGIDVSYSFRYFGALHGKPQSVPAFLVNSSANVTHICLLAFAHLNEELCGVSNPGFAKKPASLPHHSTISFSKTQSQQLADYCHEQKKALAKRSSMLMSID</sequence>
<evidence type="ECO:0000313" key="2">
    <source>
        <dbReference type="Proteomes" id="UP001172159"/>
    </source>
</evidence>
<proteinExistence type="predicted"/>
<dbReference type="EMBL" id="JAUKTV010000003">
    <property type="protein sequence ID" value="KAK0741918.1"/>
    <property type="molecule type" value="Genomic_DNA"/>
</dbReference>
<reference evidence="1" key="1">
    <citation type="submission" date="2023-06" db="EMBL/GenBank/DDBJ databases">
        <title>Genome-scale phylogeny and comparative genomics of the fungal order Sordariales.</title>
        <authorList>
            <consortium name="Lawrence Berkeley National Laboratory"/>
            <person name="Hensen N."/>
            <person name="Bonometti L."/>
            <person name="Westerberg I."/>
            <person name="Brannstrom I.O."/>
            <person name="Guillou S."/>
            <person name="Cros-Aarteil S."/>
            <person name="Calhoun S."/>
            <person name="Haridas S."/>
            <person name="Kuo A."/>
            <person name="Mondo S."/>
            <person name="Pangilinan J."/>
            <person name="Riley R."/>
            <person name="Labutti K."/>
            <person name="Andreopoulos B."/>
            <person name="Lipzen A."/>
            <person name="Chen C."/>
            <person name="Yanf M."/>
            <person name="Daum C."/>
            <person name="Ng V."/>
            <person name="Clum A."/>
            <person name="Steindorff A."/>
            <person name="Ohm R."/>
            <person name="Martin F."/>
            <person name="Silar P."/>
            <person name="Natvig D."/>
            <person name="Lalanne C."/>
            <person name="Gautier V."/>
            <person name="Ament-Velasquez S.L."/>
            <person name="Kruys A."/>
            <person name="Hutchinson M.I."/>
            <person name="Powell A.J."/>
            <person name="Barry K."/>
            <person name="Miller A.N."/>
            <person name="Grigoriev I.V."/>
            <person name="Debuchy R."/>
            <person name="Gladieux P."/>
            <person name="Thoren M.H."/>
            <person name="Johannesson H."/>
        </authorList>
    </citation>
    <scope>NUCLEOTIDE SEQUENCE</scope>
    <source>
        <strain evidence="1">CBS 540.89</strain>
    </source>
</reference>
<dbReference type="Proteomes" id="UP001172159">
    <property type="component" value="Unassembled WGS sequence"/>
</dbReference>
<protein>
    <submittedName>
        <fullName evidence="1">Uncharacterized protein</fullName>
    </submittedName>
</protein>
<dbReference type="AlphaFoldDB" id="A0AA40EMB3"/>
<accession>A0AA40EMB3</accession>
<name>A0AA40EMB3_9PEZI</name>